<evidence type="ECO:0000256" key="1">
    <source>
        <dbReference type="ARBA" id="ARBA00010603"/>
    </source>
</evidence>
<name>A0A8J4YU85_CHIOP</name>
<dbReference type="GO" id="GO:0005794">
    <property type="term" value="C:Golgi apparatus"/>
    <property type="evidence" value="ECO:0007669"/>
    <property type="project" value="TreeGrafter"/>
</dbReference>
<dbReference type="EMBL" id="JACEEZ010003674">
    <property type="protein sequence ID" value="KAG0727139.1"/>
    <property type="molecule type" value="Genomic_DNA"/>
</dbReference>
<dbReference type="PANTHER" id="PTHR12895">
    <property type="entry name" value="DYMECLIN"/>
    <property type="match status" value="1"/>
</dbReference>
<protein>
    <recommendedName>
        <fullName evidence="2">Dymeclin</fullName>
    </recommendedName>
</protein>
<evidence type="ECO:0000313" key="6">
    <source>
        <dbReference type="Proteomes" id="UP000770661"/>
    </source>
</evidence>
<evidence type="ECO:0000256" key="3">
    <source>
        <dbReference type="ARBA" id="ARBA00022707"/>
    </source>
</evidence>
<gene>
    <name evidence="5" type="primary">DYM</name>
    <name evidence="5" type="ORF">GWK47_035272</name>
</gene>
<evidence type="ECO:0000256" key="2">
    <source>
        <dbReference type="ARBA" id="ARBA00015736"/>
    </source>
</evidence>
<dbReference type="GO" id="GO:0007030">
    <property type="term" value="P:Golgi organization"/>
    <property type="evidence" value="ECO:0007669"/>
    <property type="project" value="TreeGrafter"/>
</dbReference>
<dbReference type="InterPro" id="IPR019142">
    <property type="entry name" value="Dymeclin"/>
</dbReference>
<accession>A0A8J4YU85</accession>
<keyword evidence="4" id="KW-0449">Lipoprotein</keyword>
<comment type="caution">
    <text evidence="5">The sequence shown here is derived from an EMBL/GenBank/DDBJ whole genome shotgun (WGS) entry which is preliminary data.</text>
</comment>
<sequence>MLMTGRASIHACLFVKTLLRRFMAQDKPPARTESGSIILGLASGLWNVLTLGLASSGEEVAVVGQESPLASLSVLLLLVLTNHYTAHRTTRNPYRQALLHAQNFHGKLGGGLHFLNSW</sequence>
<reference evidence="5" key="1">
    <citation type="submission" date="2020-07" db="EMBL/GenBank/DDBJ databases">
        <title>The High-quality genome of the commercially important snow crab, Chionoecetes opilio.</title>
        <authorList>
            <person name="Jeong J.-H."/>
            <person name="Ryu S."/>
        </authorList>
    </citation>
    <scope>NUCLEOTIDE SEQUENCE</scope>
    <source>
        <strain evidence="5">MADBK_172401_WGS</strain>
        <tissue evidence="5">Digestive gland</tissue>
    </source>
</reference>
<keyword evidence="6" id="KW-1185">Reference proteome</keyword>
<dbReference type="Pfam" id="PF09742">
    <property type="entry name" value="Dymeclin"/>
    <property type="match status" value="1"/>
</dbReference>
<dbReference type="OrthoDB" id="10253409at2759"/>
<evidence type="ECO:0000256" key="4">
    <source>
        <dbReference type="ARBA" id="ARBA00023288"/>
    </source>
</evidence>
<comment type="similarity">
    <text evidence="1">Belongs to the dymeclin family.</text>
</comment>
<organism evidence="5 6">
    <name type="scientific">Chionoecetes opilio</name>
    <name type="common">Atlantic snow crab</name>
    <name type="synonym">Cancer opilio</name>
    <dbReference type="NCBI Taxonomy" id="41210"/>
    <lineage>
        <taxon>Eukaryota</taxon>
        <taxon>Metazoa</taxon>
        <taxon>Ecdysozoa</taxon>
        <taxon>Arthropoda</taxon>
        <taxon>Crustacea</taxon>
        <taxon>Multicrustacea</taxon>
        <taxon>Malacostraca</taxon>
        <taxon>Eumalacostraca</taxon>
        <taxon>Eucarida</taxon>
        <taxon>Decapoda</taxon>
        <taxon>Pleocyemata</taxon>
        <taxon>Brachyura</taxon>
        <taxon>Eubrachyura</taxon>
        <taxon>Majoidea</taxon>
        <taxon>Majidae</taxon>
        <taxon>Chionoecetes</taxon>
    </lineage>
</organism>
<proteinExistence type="inferred from homology"/>
<keyword evidence="3" id="KW-0519">Myristate</keyword>
<dbReference type="PANTHER" id="PTHR12895:SF9">
    <property type="entry name" value="DYMECLIN"/>
    <property type="match status" value="1"/>
</dbReference>
<dbReference type="Proteomes" id="UP000770661">
    <property type="component" value="Unassembled WGS sequence"/>
</dbReference>
<evidence type="ECO:0000313" key="5">
    <source>
        <dbReference type="EMBL" id="KAG0727139.1"/>
    </source>
</evidence>
<dbReference type="AlphaFoldDB" id="A0A8J4YU85"/>